<dbReference type="InterPro" id="IPR005801">
    <property type="entry name" value="ADC_synthase"/>
</dbReference>
<reference evidence="2" key="1">
    <citation type="journal article" date="2014" name="Int. J. Syst. Evol. Microbiol.">
        <title>Complete genome sequence of Corynebacterium casei LMG S-19264T (=DSM 44701T), isolated from a smear-ripened cheese.</title>
        <authorList>
            <consortium name="US DOE Joint Genome Institute (JGI-PGF)"/>
            <person name="Walter F."/>
            <person name="Albersmeier A."/>
            <person name="Kalinowski J."/>
            <person name="Ruckert C."/>
        </authorList>
    </citation>
    <scope>NUCLEOTIDE SEQUENCE</scope>
    <source>
        <strain evidence="2">KCTC 12368</strain>
    </source>
</reference>
<evidence type="ECO:0000313" key="2">
    <source>
        <dbReference type="EMBL" id="GGZ27018.1"/>
    </source>
</evidence>
<keyword evidence="3" id="KW-1185">Reference proteome</keyword>
<dbReference type="PANTHER" id="PTHR11236:SF50">
    <property type="entry name" value="AMINODEOXYCHORISMATE SYNTHASE COMPONENT 1"/>
    <property type="match status" value="1"/>
</dbReference>
<dbReference type="PANTHER" id="PTHR11236">
    <property type="entry name" value="AMINOBENZOATE/ANTHRANILATE SYNTHASE"/>
    <property type="match status" value="1"/>
</dbReference>
<dbReference type="SUPFAM" id="SSF56322">
    <property type="entry name" value="ADC synthase"/>
    <property type="match status" value="1"/>
</dbReference>
<sequence length="419" mass="47611">MKQVQEISFPYTPDWQKKVVKWALQHFEYVSFHHPQGLPYPEDGFKTLLLAGHQEIPFEELDHTAGFKGGILSYDLKNRFEKLYSRNPAIISCPDLLFFAASLRISFDENLQTCLLASSVQDPSQLRDAIDGWEDTSTPTQVGPISKLQSKEEYIRIIRRIQEHIAEGDLYELNYCMPFSADYQSINPAALYWALAQKSPMPFSSLFKAGNLWLVGASPERFLKKQGNSLLAQPIKGTIRRGSSKEEDQRLKHLLRSSEKEMAENLMIVDLMRNDLARIAKTGSVQVDELFGIYPFAQVFQMISSLSAQLDPEVKFTEIIQACFPMGSMTGAPKIKCMELIERYEIFRRGWFSGAIGYIDEEGDFDFSVIIRSIIGDQDGNKLYFAAGSAITYDADPVYEYDECLLKAKAIMEVLTSFD</sequence>
<organism evidence="2 3">
    <name type="scientific">Echinicola pacifica</name>
    <dbReference type="NCBI Taxonomy" id="346377"/>
    <lineage>
        <taxon>Bacteria</taxon>
        <taxon>Pseudomonadati</taxon>
        <taxon>Bacteroidota</taxon>
        <taxon>Cytophagia</taxon>
        <taxon>Cytophagales</taxon>
        <taxon>Cyclobacteriaceae</taxon>
        <taxon>Echinicola</taxon>
    </lineage>
</organism>
<gene>
    <name evidence="2" type="primary">pabB</name>
    <name evidence="2" type="ORF">GCM10007049_19740</name>
</gene>
<proteinExistence type="predicted"/>
<evidence type="ECO:0000259" key="1">
    <source>
        <dbReference type="Pfam" id="PF00425"/>
    </source>
</evidence>
<dbReference type="AlphaFoldDB" id="A0A918Q0C3"/>
<dbReference type="PRINTS" id="PR00095">
    <property type="entry name" value="ANTSNTHASEI"/>
</dbReference>
<name>A0A918Q0C3_9BACT</name>
<dbReference type="InterPro" id="IPR019999">
    <property type="entry name" value="Anth_synth_I-like"/>
</dbReference>
<dbReference type="GO" id="GO:0046820">
    <property type="term" value="F:4-amino-4-deoxychorismate synthase activity"/>
    <property type="evidence" value="ECO:0007669"/>
    <property type="project" value="TreeGrafter"/>
</dbReference>
<dbReference type="Gene3D" id="3.60.120.10">
    <property type="entry name" value="Anthranilate synthase"/>
    <property type="match status" value="1"/>
</dbReference>
<dbReference type="EMBL" id="BMWX01000003">
    <property type="protein sequence ID" value="GGZ27018.1"/>
    <property type="molecule type" value="Genomic_DNA"/>
</dbReference>
<reference evidence="2" key="2">
    <citation type="submission" date="2020-09" db="EMBL/GenBank/DDBJ databases">
        <authorList>
            <person name="Sun Q."/>
            <person name="Kim S."/>
        </authorList>
    </citation>
    <scope>NUCLEOTIDE SEQUENCE</scope>
    <source>
        <strain evidence="2">KCTC 12368</strain>
    </source>
</reference>
<dbReference type="Pfam" id="PF00425">
    <property type="entry name" value="Chorismate_bind"/>
    <property type="match status" value="1"/>
</dbReference>
<dbReference type="GO" id="GO:0000162">
    <property type="term" value="P:L-tryptophan biosynthetic process"/>
    <property type="evidence" value="ECO:0007669"/>
    <property type="project" value="TreeGrafter"/>
</dbReference>
<accession>A0A918Q0C3</accession>
<protein>
    <submittedName>
        <fullName evidence="2">Para-aminobenzoate synthase</fullName>
    </submittedName>
</protein>
<comment type="caution">
    <text evidence="2">The sequence shown here is derived from an EMBL/GenBank/DDBJ whole genome shotgun (WGS) entry which is preliminary data.</text>
</comment>
<dbReference type="Proteomes" id="UP000619457">
    <property type="component" value="Unassembled WGS sequence"/>
</dbReference>
<evidence type="ECO:0000313" key="3">
    <source>
        <dbReference type="Proteomes" id="UP000619457"/>
    </source>
</evidence>
<feature type="domain" description="Chorismate-utilising enzyme C-terminal" evidence="1">
    <location>
        <begin position="151"/>
        <end position="407"/>
    </location>
</feature>
<dbReference type="RefSeq" id="WP_018473117.1">
    <property type="nucleotide sequence ID" value="NZ_BMWX01000003.1"/>
</dbReference>
<dbReference type="InterPro" id="IPR015890">
    <property type="entry name" value="Chorismate_C"/>
</dbReference>